<protein>
    <submittedName>
        <fullName evidence="8">ABC transporter permease</fullName>
    </submittedName>
</protein>
<reference evidence="8 9" key="1">
    <citation type="submission" date="2017-08" db="EMBL/GenBank/DDBJ databases">
        <title>A Genome Sequence of Oceanimonas doudoroffii ATCC 27123T.</title>
        <authorList>
            <person name="Brennan M.A."/>
            <person name="Maclea K.S."/>
            <person name="Mcclelland W.D."/>
            <person name="Trachtenberg A.M."/>
        </authorList>
    </citation>
    <scope>NUCLEOTIDE SEQUENCE [LARGE SCALE GENOMIC DNA]</scope>
    <source>
        <strain evidence="8 9">ATCC 27123</strain>
    </source>
</reference>
<feature type="transmembrane region" description="Helical" evidence="6">
    <location>
        <begin position="289"/>
        <end position="316"/>
    </location>
</feature>
<dbReference type="PANTHER" id="PTHR30287">
    <property type="entry name" value="MEMBRANE COMPONENT OF PREDICTED ABC SUPERFAMILY METABOLITE UPTAKE TRANSPORTER"/>
    <property type="match status" value="1"/>
</dbReference>
<keyword evidence="3 6" id="KW-0812">Transmembrane</keyword>
<sequence>MASLGWGLIRREVASGPLRLFVLALALCVASILSVTLVADRLNAALKVSGRDYIAADRVLSGSRPAEAPWLAEAQERGLQVSVGQSFNSVLFANEQLQLASIRAVDDAFPFYGELILAPQGQVKPGHIWLSARLLALLNLAPGATVELGNLRLIVAGELVSEPDQGFSPFLLAPRALMHLDDVAATGIFMEGSRSRYRYLFKGDDKALTDYARWLQPQLQQGQRWRGPNNADTPVARSITRAEQFFRLASLTGVLLGILAMAIALGYFSRREQDRIALLKTLGAGRRQLLAWLARLLTGLMLLGALLGAVAGYGVHQLILLALGEAMAIPLPPPSLTPFLVAGGLALLTTLMLSVVPLLRLLGVPPLRVLRNEAEARISPWLSGGILLAGVVVLSWLFAGSLGLAGGLLLGLLALVLVLGGLCRVLLALARLPRGSVAFRLALGRLNRARLATLLQFGGVALALFLASLLWVVRGELTEGFLARLPADTHNRFLINIADTELDPVAQLLRDNGLDSSRFYPIVRGRLAQVNAVPVAEISSERGGGLGRELNLTWSEEVPEGNRIVDGQWSAAAGGVSVESGLAERLGLVLGDILTLDLAGQRVFAEVRSLREVDWDSMKPNFYLVLSPDVLADYPAAWMASFYLPERLKAVEVELIRAFPTITVFDVEALLQQLRTILAQVSRALLVIMALVTGASLLVLLAQVEATLASRRRELVLLRTLGAGNRLIRASLRWEWLGAGLVAGLAAALAVELCVAVLLPWWLDLPWQPHPGLWLALPALGAVLLLLTGRAGGLLSGALINRLRQWG</sequence>
<dbReference type="OrthoDB" id="5292592at2"/>
<accession>A0A233RBV3</accession>
<name>A0A233RBV3_9GAMM</name>
<keyword evidence="9" id="KW-1185">Reference proteome</keyword>
<dbReference type="EMBL" id="NBIM01000007">
    <property type="protein sequence ID" value="OXY80868.1"/>
    <property type="molecule type" value="Genomic_DNA"/>
</dbReference>
<evidence type="ECO:0000256" key="3">
    <source>
        <dbReference type="ARBA" id="ARBA00022692"/>
    </source>
</evidence>
<comment type="caution">
    <text evidence="8">The sequence shown here is derived from an EMBL/GenBank/DDBJ whole genome shotgun (WGS) entry which is preliminary data.</text>
</comment>
<evidence type="ECO:0000313" key="8">
    <source>
        <dbReference type="EMBL" id="OXY80868.1"/>
    </source>
</evidence>
<dbReference type="InterPro" id="IPR038766">
    <property type="entry name" value="Membrane_comp_ABC_pdt"/>
</dbReference>
<feature type="transmembrane region" description="Helical" evidence="6">
    <location>
        <begin position="775"/>
        <end position="800"/>
    </location>
</feature>
<feature type="domain" description="ABC3 transporter permease C-terminal" evidence="7">
    <location>
        <begin position="249"/>
        <end position="366"/>
    </location>
</feature>
<feature type="transmembrane region" description="Helical" evidence="6">
    <location>
        <begin position="736"/>
        <end position="763"/>
    </location>
</feature>
<evidence type="ECO:0000256" key="6">
    <source>
        <dbReference type="SAM" id="Phobius"/>
    </source>
</evidence>
<proteinExistence type="predicted"/>
<gene>
    <name evidence="8" type="ORF">B6S08_15685</name>
</gene>
<evidence type="ECO:0000256" key="4">
    <source>
        <dbReference type="ARBA" id="ARBA00022989"/>
    </source>
</evidence>
<dbReference type="PANTHER" id="PTHR30287:SF1">
    <property type="entry name" value="INNER MEMBRANE PROTEIN"/>
    <property type="match status" value="1"/>
</dbReference>
<feature type="transmembrane region" description="Helical" evidence="6">
    <location>
        <begin position="684"/>
        <end position="704"/>
    </location>
</feature>
<feature type="transmembrane region" description="Helical" evidence="6">
    <location>
        <begin position="20"/>
        <end position="39"/>
    </location>
</feature>
<feature type="transmembrane region" description="Helical" evidence="6">
    <location>
        <begin position="451"/>
        <end position="473"/>
    </location>
</feature>
<feature type="transmembrane region" description="Helical" evidence="6">
    <location>
        <begin position="380"/>
        <end position="399"/>
    </location>
</feature>
<dbReference type="GO" id="GO:0005886">
    <property type="term" value="C:plasma membrane"/>
    <property type="evidence" value="ECO:0007669"/>
    <property type="project" value="UniProtKB-SubCell"/>
</dbReference>
<dbReference type="Proteomes" id="UP000242757">
    <property type="component" value="Unassembled WGS sequence"/>
</dbReference>
<keyword evidence="4 6" id="KW-1133">Transmembrane helix</keyword>
<comment type="subcellular location">
    <subcellularLocation>
        <location evidence="1">Cell membrane</location>
        <topology evidence="1">Multi-pass membrane protein</topology>
    </subcellularLocation>
</comment>
<dbReference type="InterPro" id="IPR003838">
    <property type="entry name" value="ABC3_permease_C"/>
</dbReference>
<feature type="transmembrane region" description="Helical" evidence="6">
    <location>
        <begin position="405"/>
        <end position="430"/>
    </location>
</feature>
<keyword evidence="5 6" id="KW-0472">Membrane</keyword>
<evidence type="ECO:0000259" key="7">
    <source>
        <dbReference type="Pfam" id="PF02687"/>
    </source>
</evidence>
<evidence type="ECO:0000256" key="5">
    <source>
        <dbReference type="ARBA" id="ARBA00023136"/>
    </source>
</evidence>
<evidence type="ECO:0000256" key="2">
    <source>
        <dbReference type="ARBA" id="ARBA00022475"/>
    </source>
</evidence>
<evidence type="ECO:0000313" key="9">
    <source>
        <dbReference type="Proteomes" id="UP000242757"/>
    </source>
</evidence>
<dbReference type="Pfam" id="PF02687">
    <property type="entry name" value="FtsX"/>
    <property type="match status" value="1"/>
</dbReference>
<feature type="transmembrane region" description="Helical" evidence="6">
    <location>
        <begin position="245"/>
        <end position="268"/>
    </location>
</feature>
<keyword evidence="2" id="KW-1003">Cell membrane</keyword>
<organism evidence="8 9">
    <name type="scientific">Oceanimonas doudoroffii</name>
    <dbReference type="NCBI Taxonomy" id="84158"/>
    <lineage>
        <taxon>Bacteria</taxon>
        <taxon>Pseudomonadati</taxon>
        <taxon>Pseudomonadota</taxon>
        <taxon>Gammaproteobacteria</taxon>
        <taxon>Aeromonadales</taxon>
        <taxon>Aeromonadaceae</taxon>
        <taxon>Oceanimonas</taxon>
    </lineage>
</organism>
<dbReference type="RefSeq" id="WP_094201754.1">
    <property type="nucleotide sequence ID" value="NZ_NBIM01000007.1"/>
</dbReference>
<dbReference type="AlphaFoldDB" id="A0A233RBV3"/>
<feature type="transmembrane region" description="Helical" evidence="6">
    <location>
        <begin position="336"/>
        <end position="359"/>
    </location>
</feature>
<evidence type="ECO:0000256" key="1">
    <source>
        <dbReference type="ARBA" id="ARBA00004651"/>
    </source>
</evidence>